<dbReference type="PANTHER" id="PTHR30344:SF1">
    <property type="entry name" value="6-PHOSPHOGLUCONOLACTONASE"/>
    <property type="match status" value="1"/>
</dbReference>
<evidence type="ECO:0000256" key="1">
    <source>
        <dbReference type="ARBA" id="ARBA00005564"/>
    </source>
</evidence>
<evidence type="ECO:0000313" key="2">
    <source>
        <dbReference type="EMBL" id="SEQ19338.1"/>
    </source>
</evidence>
<dbReference type="PANTHER" id="PTHR30344">
    <property type="entry name" value="6-PHOSPHOGLUCONOLACTONASE-RELATED"/>
    <property type="match status" value="1"/>
</dbReference>
<dbReference type="GO" id="GO:0005829">
    <property type="term" value="C:cytosol"/>
    <property type="evidence" value="ECO:0007669"/>
    <property type="project" value="TreeGrafter"/>
</dbReference>
<dbReference type="EMBL" id="FOEN01000006">
    <property type="protein sequence ID" value="SEQ19338.1"/>
    <property type="molecule type" value="Genomic_DNA"/>
</dbReference>
<dbReference type="InterPro" id="IPR011048">
    <property type="entry name" value="Haem_d1_sf"/>
</dbReference>
<reference evidence="2 3" key="1">
    <citation type="submission" date="2016-10" db="EMBL/GenBank/DDBJ databases">
        <authorList>
            <person name="de Groot N.N."/>
        </authorList>
    </citation>
    <scope>NUCLEOTIDE SEQUENCE [LARGE SCALE GENOMIC DNA]</scope>
    <source>
        <strain evidence="2 3">DSM 15695</strain>
    </source>
</reference>
<dbReference type="AlphaFoldDB" id="A0A1H9E308"/>
<dbReference type="InterPro" id="IPR050282">
    <property type="entry name" value="Cycloisomerase_2"/>
</dbReference>
<dbReference type="OrthoDB" id="9790815at2"/>
<gene>
    <name evidence="2" type="ORF">SAMN04488558_10664</name>
</gene>
<dbReference type="Pfam" id="PF10282">
    <property type="entry name" value="Lactonase"/>
    <property type="match status" value="1"/>
</dbReference>
<name>A0A1H9E308_9LACT</name>
<protein>
    <submittedName>
        <fullName evidence="2">6-phosphogluconolactonase</fullName>
    </submittedName>
</protein>
<dbReference type="InterPro" id="IPR015943">
    <property type="entry name" value="WD40/YVTN_repeat-like_dom_sf"/>
</dbReference>
<dbReference type="GO" id="GO:0017057">
    <property type="term" value="F:6-phosphogluconolactonase activity"/>
    <property type="evidence" value="ECO:0007669"/>
    <property type="project" value="TreeGrafter"/>
</dbReference>
<dbReference type="STRING" id="89093.SAMN04488558_10664"/>
<dbReference type="Gene3D" id="2.130.10.10">
    <property type="entry name" value="YVTN repeat-like/Quinoprotein amine dehydrogenase"/>
    <property type="match status" value="1"/>
</dbReference>
<dbReference type="Proteomes" id="UP000198833">
    <property type="component" value="Unassembled WGS sequence"/>
</dbReference>
<keyword evidence="3" id="KW-1185">Reference proteome</keyword>
<accession>A0A1H9E308</accession>
<dbReference type="SUPFAM" id="SSF51004">
    <property type="entry name" value="C-terminal (heme d1) domain of cytochrome cd1-nitrite reductase"/>
    <property type="match status" value="1"/>
</dbReference>
<sequence>MKQKFIFGGYTKRINQGIHEAILDSETGKLENSRLIFKLDKPTYVCTDKAHSTLFALIQDGNQAGVIALQEKDQRWQEIDRCLASQINACHISYYEPCQTLYLANYHQGCIDVYQFQQEQLSHLQKVAVKEFHPDLSAPVQMHFTWADPSQKLLYACNLGQDLIELFDIKEDGQLVYRQSFSLAEGVGPRHFIHHPTLPIIYVIGEYDNYIHRMTVNENDQLIEQDAVAALDQDQLREASGAAIKMTRDGKFLYCSTRFANYISVFAVDEQGQLERIQSIDTVGQIPRDFALDENEEYLLVPHQDSDFVSVFRRNPQDGRLKFANNDTEIPESVSIIPF</sequence>
<organism evidence="2 3">
    <name type="scientific">Ignavigranum ruoffiae</name>
    <dbReference type="NCBI Taxonomy" id="89093"/>
    <lineage>
        <taxon>Bacteria</taxon>
        <taxon>Bacillati</taxon>
        <taxon>Bacillota</taxon>
        <taxon>Bacilli</taxon>
        <taxon>Lactobacillales</taxon>
        <taxon>Aerococcaceae</taxon>
        <taxon>Ignavigranum</taxon>
    </lineage>
</organism>
<proteinExistence type="inferred from homology"/>
<dbReference type="RefSeq" id="WP_092571878.1">
    <property type="nucleotide sequence ID" value="NZ_CP149446.1"/>
</dbReference>
<comment type="similarity">
    <text evidence="1">Belongs to the cycloisomerase 2 family.</text>
</comment>
<dbReference type="InterPro" id="IPR019405">
    <property type="entry name" value="Lactonase_7-beta_prop"/>
</dbReference>
<evidence type="ECO:0000313" key="3">
    <source>
        <dbReference type="Proteomes" id="UP000198833"/>
    </source>
</evidence>